<comment type="caution">
    <text evidence="2">The sequence shown here is derived from an EMBL/GenBank/DDBJ whole genome shotgun (WGS) entry which is preliminary data.</text>
</comment>
<name>A0ABR8EVZ3_NOSLI</name>
<gene>
    <name evidence="2" type="ORF">H6G95_14165</name>
</gene>
<evidence type="ECO:0000259" key="1">
    <source>
        <dbReference type="Pfam" id="PF04266"/>
    </source>
</evidence>
<reference evidence="2 3" key="1">
    <citation type="journal article" date="2020" name="ISME J.">
        <title>Comparative genomics reveals insights into cyanobacterial evolution and habitat adaptation.</title>
        <authorList>
            <person name="Chen M.Y."/>
            <person name="Teng W.K."/>
            <person name="Zhao L."/>
            <person name="Hu C.X."/>
            <person name="Zhou Y.K."/>
            <person name="Han B.P."/>
            <person name="Song L.R."/>
            <person name="Shu W.S."/>
        </authorList>
    </citation>
    <scope>NUCLEOTIDE SEQUENCE [LARGE SCALE GENOMIC DNA]</scope>
    <source>
        <strain evidence="2 3">FACHB-391</strain>
    </source>
</reference>
<dbReference type="InterPro" id="IPR015947">
    <property type="entry name" value="PUA-like_sf"/>
</dbReference>
<dbReference type="RefSeq" id="WP_190894319.1">
    <property type="nucleotide sequence ID" value="NZ_JACJTE010000013.1"/>
</dbReference>
<dbReference type="Pfam" id="PF04266">
    <property type="entry name" value="ASCH"/>
    <property type="match status" value="1"/>
</dbReference>
<dbReference type="InterPro" id="IPR007374">
    <property type="entry name" value="ASCH_domain"/>
</dbReference>
<dbReference type="Gene3D" id="2.30.130.30">
    <property type="entry name" value="Hypothetical protein"/>
    <property type="match status" value="1"/>
</dbReference>
<dbReference type="SUPFAM" id="SSF88697">
    <property type="entry name" value="PUA domain-like"/>
    <property type="match status" value="1"/>
</dbReference>
<sequence length="158" mass="18368">MPSNILLLSIKPKYAEKIFSGKKQVELRRVRSRLNMDDLVLVYVSSPKKALVGSFEVKYITQMEIKKLPKDLNEFWKQVKNIAGISSKEFQSYYDGASVMVGIFVKNIKTLPDPIELTQLREKIPEFRPPQSYRYLKESEFKMFESMMQNITISSSSE</sequence>
<dbReference type="EMBL" id="JACJTE010000013">
    <property type="protein sequence ID" value="MBD2561737.1"/>
    <property type="molecule type" value="Genomic_DNA"/>
</dbReference>
<organism evidence="2 3">
    <name type="scientific">Nostoc linckia FACHB-391</name>
    <dbReference type="NCBI Taxonomy" id="2692906"/>
    <lineage>
        <taxon>Bacteria</taxon>
        <taxon>Bacillati</taxon>
        <taxon>Cyanobacteriota</taxon>
        <taxon>Cyanophyceae</taxon>
        <taxon>Nostocales</taxon>
        <taxon>Nostocaceae</taxon>
        <taxon>Nostoc</taxon>
    </lineage>
</organism>
<evidence type="ECO:0000313" key="3">
    <source>
        <dbReference type="Proteomes" id="UP000604661"/>
    </source>
</evidence>
<feature type="domain" description="ASCH" evidence="1">
    <location>
        <begin position="8"/>
        <end position="74"/>
    </location>
</feature>
<proteinExistence type="predicted"/>
<accession>A0ABR8EVZ3</accession>
<evidence type="ECO:0000313" key="2">
    <source>
        <dbReference type="EMBL" id="MBD2561737.1"/>
    </source>
</evidence>
<keyword evidence="3" id="KW-1185">Reference proteome</keyword>
<protein>
    <submittedName>
        <fullName evidence="2">ASCH domain-containing protein</fullName>
    </submittedName>
</protein>
<dbReference type="Proteomes" id="UP000604661">
    <property type="component" value="Unassembled WGS sequence"/>
</dbReference>